<dbReference type="Gene3D" id="3.30.70.1050">
    <property type="entry name" value="Trigger factor ribosome-binding domain"/>
    <property type="match status" value="1"/>
</dbReference>
<dbReference type="PANTHER" id="PTHR30560">
    <property type="entry name" value="TRIGGER FACTOR CHAPERONE AND PEPTIDYL-PROLYL CIS/TRANS ISOMERASE"/>
    <property type="match status" value="1"/>
</dbReference>
<keyword evidence="9" id="KW-0132">Cell division</keyword>
<dbReference type="GO" id="GO:0015031">
    <property type="term" value="P:protein transport"/>
    <property type="evidence" value="ECO:0007669"/>
    <property type="project" value="UniProtKB-UniRule"/>
</dbReference>
<feature type="domain" description="PPIase FKBP-type" evidence="10">
    <location>
        <begin position="158"/>
        <end position="248"/>
    </location>
</feature>
<dbReference type="GO" id="GO:0051083">
    <property type="term" value="P:'de novo' cotranslational protein folding"/>
    <property type="evidence" value="ECO:0007669"/>
    <property type="project" value="TreeGrafter"/>
</dbReference>
<dbReference type="Pfam" id="PF00254">
    <property type="entry name" value="FKBP_C"/>
    <property type="match status" value="1"/>
</dbReference>
<dbReference type="SUPFAM" id="SSF54534">
    <property type="entry name" value="FKBP-like"/>
    <property type="match status" value="1"/>
</dbReference>
<dbReference type="PANTHER" id="PTHR30560:SF3">
    <property type="entry name" value="TRIGGER FACTOR-LIKE PROTEIN TIG, CHLOROPLASTIC"/>
    <property type="match status" value="1"/>
</dbReference>
<dbReference type="EMBL" id="JAENIG010000014">
    <property type="protein sequence ID" value="MBK1856479.1"/>
    <property type="molecule type" value="Genomic_DNA"/>
</dbReference>
<evidence type="ECO:0000256" key="9">
    <source>
        <dbReference type="HAMAP-Rule" id="MF_00303"/>
    </source>
</evidence>
<keyword evidence="5 9" id="KW-0697">Rotamase</keyword>
<evidence type="ECO:0000256" key="8">
    <source>
        <dbReference type="ARBA" id="ARBA00029986"/>
    </source>
</evidence>
<dbReference type="RefSeq" id="WP_309491100.1">
    <property type="nucleotide sequence ID" value="NZ_JAENIG010000014.1"/>
</dbReference>
<proteinExistence type="inferred from homology"/>
<dbReference type="InterPro" id="IPR001179">
    <property type="entry name" value="PPIase_FKBP_dom"/>
</dbReference>
<dbReference type="GO" id="GO:0043335">
    <property type="term" value="P:protein unfolding"/>
    <property type="evidence" value="ECO:0007669"/>
    <property type="project" value="TreeGrafter"/>
</dbReference>
<evidence type="ECO:0000256" key="6">
    <source>
        <dbReference type="ARBA" id="ARBA00023186"/>
    </source>
</evidence>
<dbReference type="PIRSF" id="PIRSF003095">
    <property type="entry name" value="Trigger_factor"/>
    <property type="match status" value="1"/>
</dbReference>
<dbReference type="Pfam" id="PF05698">
    <property type="entry name" value="Trigger_C"/>
    <property type="match status" value="1"/>
</dbReference>
<feature type="domain" description="Trigger factor C-terminal" evidence="12">
    <location>
        <begin position="275"/>
        <end position="431"/>
    </location>
</feature>
<keyword evidence="6 9" id="KW-0143">Chaperone</keyword>
<reference evidence="13" key="1">
    <citation type="submission" date="2021-01" db="EMBL/GenBank/DDBJ databases">
        <title>Modified the classification status of verrucomicrobia.</title>
        <authorList>
            <person name="Feng X."/>
        </authorList>
    </citation>
    <scope>NUCLEOTIDE SEQUENCE</scope>
    <source>
        <strain evidence="13">5K15</strain>
    </source>
</reference>
<evidence type="ECO:0000313" key="13">
    <source>
        <dbReference type="EMBL" id="MBK1856479.1"/>
    </source>
</evidence>
<dbReference type="EC" id="5.2.1.8" evidence="3 9"/>
<evidence type="ECO:0000259" key="10">
    <source>
        <dbReference type="Pfam" id="PF00254"/>
    </source>
</evidence>
<dbReference type="InterPro" id="IPR037041">
    <property type="entry name" value="Trigger_fac_C_sf"/>
</dbReference>
<comment type="caution">
    <text evidence="13">The sequence shown here is derived from an EMBL/GenBank/DDBJ whole genome shotgun (WGS) entry which is preliminary data.</text>
</comment>
<protein>
    <recommendedName>
        <fullName evidence="4 9">Trigger factor</fullName>
        <shortName evidence="9">TF</shortName>
        <ecNumber evidence="3 9">5.2.1.8</ecNumber>
    </recommendedName>
    <alternativeName>
        <fullName evidence="8 9">PPIase</fullName>
    </alternativeName>
</protein>
<dbReference type="InterPro" id="IPR005215">
    <property type="entry name" value="Trig_fac"/>
</dbReference>
<dbReference type="GO" id="GO:0005737">
    <property type="term" value="C:cytoplasm"/>
    <property type="evidence" value="ECO:0007669"/>
    <property type="project" value="UniProtKB-SubCell"/>
</dbReference>
<comment type="subcellular location">
    <subcellularLocation>
        <location evidence="9">Cytoplasm</location>
    </subcellularLocation>
    <text evidence="9">About half TF is bound to the ribosome near the polypeptide exit tunnel while the other half is free in the cytoplasm.</text>
</comment>
<keyword evidence="9" id="KW-0963">Cytoplasm</keyword>
<comment type="function">
    <text evidence="9">Involved in protein export. Acts as a chaperone by maintaining the newly synthesized protein in an open conformation. Functions as a peptidyl-prolyl cis-trans isomerase.</text>
</comment>
<evidence type="ECO:0000256" key="3">
    <source>
        <dbReference type="ARBA" id="ARBA00013194"/>
    </source>
</evidence>
<dbReference type="SUPFAM" id="SSF109998">
    <property type="entry name" value="Triger factor/SurA peptide-binding domain-like"/>
    <property type="match status" value="1"/>
</dbReference>
<gene>
    <name evidence="9 13" type="primary">tig</name>
    <name evidence="13" type="ORF">JIN83_16025</name>
</gene>
<dbReference type="InterPro" id="IPR008880">
    <property type="entry name" value="Trigger_fac_C"/>
</dbReference>
<evidence type="ECO:0000313" key="14">
    <source>
        <dbReference type="Proteomes" id="UP000634206"/>
    </source>
</evidence>
<dbReference type="InterPro" id="IPR027304">
    <property type="entry name" value="Trigger_fact/SurA_dom_sf"/>
</dbReference>
<dbReference type="GO" id="GO:0044183">
    <property type="term" value="F:protein folding chaperone"/>
    <property type="evidence" value="ECO:0007669"/>
    <property type="project" value="TreeGrafter"/>
</dbReference>
<keyword evidence="7 9" id="KW-0413">Isomerase</keyword>
<dbReference type="AlphaFoldDB" id="A0AAE2SGK0"/>
<dbReference type="InterPro" id="IPR008881">
    <property type="entry name" value="Trigger_fac_ribosome-bd_bac"/>
</dbReference>
<keyword evidence="9" id="KW-0131">Cell cycle</keyword>
<sequence length="446" mass="49476">MNITVDKQPECTATLRAEIPADKVSTERKDIVKAFGAQAKIPGFRPGKTPVSVIEKRFANDIKAELEHRLISEACGEAMKQDEELKVLDFKKPETADFADDGSFNLTMPMILAPTFELPEYKELEVKIPAAGATDEEVQRELDGVLERYADYTDIEDRSLETGDIAVIDFTSTLDGKPLEEAVGKPVGVLGGKEDYWIQIKEDSFLPGFAKQLEGAAKDETREVTSSVGEDFPLSDLHGKDIVFSVTVKGIKEQKLPELNDEFVSETLQFGKDKTVDDLKELISEQITQQKGQQIEESKVNQIVEQLLERVDFALPEEMVSQEAQSSADDMVARGAQSGMSDEQIAEQQEEIIATAQVQARNNLKTNFILQEIAHAEKIAVTDNEVVQRISAMAEQQKKAPKALMRELQKSNRISSIRNSILIGKAIDFLVDSAKVEEIKAEEAEA</sequence>
<evidence type="ECO:0000259" key="11">
    <source>
        <dbReference type="Pfam" id="PF05697"/>
    </source>
</evidence>
<name>A0AAE2SGK0_9BACT</name>
<dbReference type="Gene3D" id="3.10.50.40">
    <property type="match status" value="1"/>
</dbReference>
<dbReference type="GO" id="GO:0003755">
    <property type="term" value="F:peptidyl-prolyl cis-trans isomerase activity"/>
    <property type="evidence" value="ECO:0007669"/>
    <property type="project" value="UniProtKB-UniRule"/>
</dbReference>
<comment type="domain">
    <text evidence="9">Consists of 3 domains; the N-terminus binds the ribosome, the middle domain has PPIase activity, while the C-terminus has intrinsic chaperone activity on its own.</text>
</comment>
<dbReference type="Proteomes" id="UP000634206">
    <property type="component" value="Unassembled WGS sequence"/>
</dbReference>
<keyword evidence="14" id="KW-1185">Reference proteome</keyword>
<comment type="catalytic activity">
    <reaction evidence="1 9">
        <text>[protein]-peptidylproline (omega=180) = [protein]-peptidylproline (omega=0)</text>
        <dbReference type="Rhea" id="RHEA:16237"/>
        <dbReference type="Rhea" id="RHEA-COMP:10747"/>
        <dbReference type="Rhea" id="RHEA-COMP:10748"/>
        <dbReference type="ChEBI" id="CHEBI:83833"/>
        <dbReference type="ChEBI" id="CHEBI:83834"/>
        <dbReference type="EC" id="5.2.1.8"/>
    </reaction>
</comment>
<evidence type="ECO:0000256" key="7">
    <source>
        <dbReference type="ARBA" id="ARBA00023235"/>
    </source>
</evidence>
<comment type="similarity">
    <text evidence="2 9">Belongs to the FKBP-type PPIase family. Tig subfamily.</text>
</comment>
<evidence type="ECO:0000256" key="1">
    <source>
        <dbReference type="ARBA" id="ARBA00000971"/>
    </source>
</evidence>
<dbReference type="InterPro" id="IPR046357">
    <property type="entry name" value="PPIase_dom_sf"/>
</dbReference>
<dbReference type="HAMAP" id="MF_00303">
    <property type="entry name" value="Trigger_factor_Tig"/>
    <property type="match status" value="1"/>
</dbReference>
<dbReference type="NCBIfam" id="TIGR00115">
    <property type="entry name" value="tig"/>
    <property type="match status" value="1"/>
</dbReference>
<dbReference type="Pfam" id="PF05697">
    <property type="entry name" value="Trigger_N"/>
    <property type="match status" value="1"/>
</dbReference>
<evidence type="ECO:0000256" key="5">
    <source>
        <dbReference type="ARBA" id="ARBA00023110"/>
    </source>
</evidence>
<dbReference type="SUPFAM" id="SSF102735">
    <property type="entry name" value="Trigger factor ribosome-binding domain"/>
    <property type="match status" value="1"/>
</dbReference>
<evidence type="ECO:0000259" key="12">
    <source>
        <dbReference type="Pfam" id="PF05698"/>
    </source>
</evidence>
<dbReference type="GO" id="GO:0051301">
    <property type="term" value="P:cell division"/>
    <property type="evidence" value="ECO:0007669"/>
    <property type="project" value="UniProtKB-KW"/>
</dbReference>
<accession>A0AAE2SGK0</accession>
<feature type="domain" description="Trigger factor ribosome-binding bacterial" evidence="11">
    <location>
        <begin position="1"/>
        <end position="143"/>
    </location>
</feature>
<dbReference type="InterPro" id="IPR036611">
    <property type="entry name" value="Trigger_fac_ribosome-bd_sf"/>
</dbReference>
<evidence type="ECO:0000256" key="2">
    <source>
        <dbReference type="ARBA" id="ARBA00005464"/>
    </source>
</evidence>
<dbReference type="Gene3D" id="1.10.3120.10">
    <property type="entry name" value="Trigger factor, C-terminal domain"/>
    <property type="match status" value="1"/>
</dbReference>
<organism evidence="13 14">
    <name type="scientific">Oceaniferula flava</name>
    <dbReference type="NCBI Taxonomy" id="2800421"/>
    <lineage>
        <taxon>Bacteria</taxon>
        <taxon>Pseudomonadati</taxon>
        <taxon>Verrucomicrobiota</taxon>
        <taxon>Verrucomicrobiia</taxon>
        <taxon>Verrucomicrobiales</taxon>
        <taxon>Verrucomicrobiaceae</taxon>
        <taxon>Oceaniferula</taxon>
    </lineage>
</organism>
<dbReference type="GO" id="GO:0043022">
    <property type="term" value="F:ribosome binding"/>
    <property type="evidence" value="ECO:0007669"/>
    <property type="project" value="TreeGrafter"/>
</dbReference>
<evidence type="ECO:0000256" key="4">
    <source>
        <dbReference type="ARBA" id="ARBA00016902"/>
    </source>
</evidence>